<keyword evidence="1" id="KW-1133">Transmembrane helix</keyword>
<keyword evidence="1" id="KW-0812">Transmembrane</keyword>
<dbReference type="EMBL" id="LAVV01012739">
    <property type="protein sequence ID" value="KNZ46374.1"/>
    <property type="molecule type" value="Genomic_DNA"/>
</dbReference>
<organism evidence="2 3">
    <name type="scientific">Puccinia sorghi</name>
    <dbReference type="NCBI Taxonomy" id="27349"/>
    <lineage>
        <taxon>Eukaryota</taxon>
        <taxon>Fungi</taxon>
        <taxon>Dikarya</taxon>
        <taxon>Basidiomycota</taxon>
        <taxon>Pucciniomycotina</taxon>
        <taxon>Pucciniomycetes</taxon>
        <taxon>Pucciniales</taxon>
        <taxon>Pucciniaceae</taxon>
        <taxon>Puccinia</taxon>
    </lineage>
</organism>
<accession>A0A0L6UCU3</accession>
<protein>
    <submittedName>
        <fullName evidence="2">Uncharacterized protein</fullName>
    </submittedName>
</protein>
<evidence type="ECO:0000313" key="3">
    <source>
        <dbReference type="Proteomes" id="UP000037035"/>
    </source>
</evidence>
<feature type="transmembrane region" description="Helical" evidence="1">
    <location>
        <begin position="20"/>
        <end position="38"/>
    </location>
</feature>
<dbReference type="AlphaFoldDB" id="A0A0L6UCU3"/>
<evidence type="ECO:0000256" key="1">
    <source>
        <dbReference type="SAM" id="Phobius"/>
    </source>
</evidence>
<keyword evidence="1" id="KW-0472">Membrane</keyword>
<gene>
    <name evidence="2" type="ORF">VP01_731g4</name>
</gene>
<name>A0A0L6UCU3_9BASI</name>
<sequence length="344" mass="39987">MVTIADMSYDHFKAKHKSLRMNHLIFLMILHILLEFKYNFKKNWMSKRYIKDDNSLTWEIHQIDSLFSQAGIQFPPVLQSLVESLLEKGLSNNRSFQGFLHVNCKRLNKRYQKFIQENDVKELACKCHGNSPGRSWHKNHFNISPEIIDSKYQPETIVSQGFSIHLPVKSSITQALDSWIVSQVARWISHMVEMAQISHDLLISGMCIGSEGSLWQARGGISDQFSFERVPLIVIAQSGNVLRFHLFCSPFFFIQFDHYCDPQFNHPFLPHLILLLALKPHQEPVPFQTTCLLYYSYYKNQIPFILPKTLQNGLNSGRGWTDSHCKKKTCSQPSFHPNFTFLHV</sequence>
<keyword evidence="3" id="KW-1185">Reference proteome</keyword>
<dbReference type="VEuPathDB" id="FungiDB:VP01_731g4"/>
<reference evidence="2 3" key="1">
    <citation type="submission" date="2015-08" db="EMBL/GenBank/DDBJ databases">
        <title>Next Generation Sequencing and Analysis of the Genome of Puccinia sorghi L Schw, the Causal Agent of Maize Common Rust.</title>
        <authorList>
            <person name="Rochi L."/>
            <person name="Burguener G."/>
            <person name="Darino M."/>
            <person name="Turjanski A."/>
            <person name="Kreff E."/>
            <person name="Dieguez M.J."/>
            <person name="Sacco F."/>
        </authorList>
    </citation>
    <scope>NUCLEOTIDE SEQUENCE [LARGE SCALE GENOMIC DNA]</scope>
    <source>
        <strain evidence="2 3">RO10H11247</strain>
    </source>
</reference>
<comment type="caution">
    <text evidence="2">The sequence shown here is derived from an EMBL/GenBank/DDBJ whole genome shotgun (WGS) entry which is preliminary data.</text>
</comment>
<evidence type="ECO:0000313" key="2">
    <source>
        <dbReference type="EMBL" id="KNZ46374.1"/>
    </source>
</evidence>
<proteinExistence type="predicted"/>
<dbReference type="Proteomes" id="UP000037035">
    <property type="component" value="Unassembled WGS sequence"/>
</dbReference>